<feature type="compositionally biased region" description="Acidic residues" evidence="1">
    <location>
        <begin position="362"/>
        <end position="380"/>
    </location>
</feature>
<dbReference type="EMBL" id="MK500566">
    <property type="protein sequence ID" value="QBK91961.1"/>
    <property type="molecule type" value="Genomic_DNA"/>
</dbReference>
<protein>
    <submittedName>
        <fullName evidence="2">Uncharacterized protein</fullName>
    </submittedName>
</protein>
<feature type="region of interest" description="Disordered" evidence="1">
    <location>
        <begin position="206"/>
        <end position="380"/>
    </location>
</feature>
<reference evidence="2" key="1">
    <citation type="journal article" date="2019" name="MBio">
        <title>Virus Genomes from Deep Sea Sediments Expand the Ocean Megavirome and Support Independent Origins of Viral Gigantism.</title>
        <authorList>
            <person name="Backstrom D."/>
            <person name="Yutin N."/>
            <person name="Jorgensen S.L."/>
            <person name="Dharamshi J."/>
            <person name="Homa F."/>
            <person name="Zaremba-Niedwiedzka K."/>
            <person name="Spang A."/>
            <person name="Wolf Y.I."/>
            <person name="Koonin E.V."/>
            <person name="Ettema T.J."/>
        </authorList>
    </citation>
    <scope>NUCLEOTIDE SEQUENCE</scope>
</reference>
<name>A0A481ZBB6_9VIRU</name>
<proteinExistence type="predicted"/>
<evidence type="ECO:0000313" key="2">
    <source>
        <dbReference type="EMBL" id="QBK91961.1"/>
    </source>
</evidence>
<feature type="compositionally biased region" description="Basic and acidic residues" evidence="1">
    <location>
        <begin position="283"/>
        <end position="315"/>
    </location>
</feature>
<feature type="compositionally biased region" description="Polar residues" evidence="1">
    <location>
        <begin position="253"/>
        <end position="269"/>
    </location>
</feature>
<accession>A0A481ZBB6</accession>
<evidence type="ECO:0000256" key="1">
    <source>
        <dbReference type="SAM" id="MobiDB-lite"/>
    </source>
</evidence>
<sequence length="380" mass="43289">MQSAIYNVVTSLFPEAFQEIPMYEPFINQLTANAMNKLREELTPREGEKAYDEDDKQGIMNNFVYEMRKEVSDGLGEEEAFSKKHLPMFENLTIPKNDVVVPVYRVRLSKKTGGKKNKKRKAVLEESKAINPRTGSKVSMKGRVFRVLVKEGLLTQEGKFTEEGQDAYDTMQSKKPKKIVHPSRAGGKINLGGTAFKTLVKEGWSYDEESNKWTDEREDQEATEEIEEPLPEEGSSTSSGFKPVAPRLIIVQDPNSSATVHLTTSGFTSQEEEKPQEEEAEEEKPQEAEEKPQEVEADPKGKEPEEWEIPEERLLTKGPRRGMPAKPEAEPKKTSSHPTRNRRIILGGRAFKKLHKEGWTYNEDEDTWLKNEDEDAENDE</sequence>
<organism evidence="2">
    <name type="scientific">Pithovirus LCPAC304</name>
    <dbReference type="NCBI Taxonomy" id="2506594"/>
    <lineage>
        <taxon>Viruses</taxon>
        <taxon>Pithoviruses</taxon>
    </lineage>
</organism>
<gene>
    <name evidence="2" type="ORF">LCPAC304_03040</name>
</gene>
<feature type="compositionally biased region" description="Acidic residues" evidence="1">
    <location>
        <begin position="216"/>
        <end position="231"/>
    </location>
</feature>